<comment type="catalytic activity">
    <reaction evidence="1 7">
        <text>Hydrolysis of terminal non-reducing beta-D-galactose residues in beta-D-galactosides.</text>
        <dbReference type="EC" id="3.2.1.23"/>
    </reaction>
</comment>
<dbReference type="SUPFAM" id="SSF49785">
    <property type="entry name" value="Galactose-binding domain-like"/>
    <property type="match status" value="1"/>
</dbReference>
<comment type="similarity">
    <text evidence="2 7">Belongs to the glycosyl hydrolase 2 family.</text>
</comment>
<dbReference type="Proteomes" id="UP000617628">
    <property type="component" value="Unassembled WGS sequence"/>
</dbReference>
<feature type="chain" id="PRO_5036952526" description="Beta-galactosidase" evidence="8">
    <location>
        <begin position="21"/>
        <end position="1062"/>
    </location>
</feature>
<dbReference type="EMBL" id="JAENIL010000020">
    <property type="protein sequence ID" value="MBK1877647.1"/>
    <property type="molecule type" value="Genomic_DNA"/>
</dbReference>
<evidence type="ECO:0000313" key="11">
    <source>
        <dbReference type="Proteomes" id="UP000617628"/>
    </source>
</evidence>
<dbReference type="SUPFAM" id="SSF49303">
    <property type="entry name" value="beta-Galactosidase/glucuronidase domain"/>
    <property type="match status" value="2"/>
</dbReference>
<dbReference type="InterPro" id="IPR006103">
    <property type="entry name" value="Glyco_hydro_2_cat"/>
</dbReference>
<evidence type="ECO:0000256" key="8">
    <source>
        <dbReference type="SAM" id="SignalP"/>
    </source>
</evidence>
<dbReference type="InterPro" id="IPR004199">
    <property type="entry name" value="B-gal_small/dom_5"/>
</dbReference>
<organism evidence="10 11">
    <name type="scientific">Pelagicoccus mobilis</name>
    <dbReference type="NCBI Taxonomy" id="415221"/>
    <lineage>
        <taxon>Bacteria</taxon>
        <taxon>Pseudomonadati</taxon>
        <taxon>Verrucomicrobiota</taxon>
        <taxon>Opitutia</taxon>
        <taxon>Puniceicoccales</taxon>
        <taxon>Pelagicoccaceae</taxon>
        <taxon>Pelagicoccus</taxon>
    </lineage>
</organism>
<dbReference type="InterPro" id="IPR006104">
    <property type="entry name" value="Glyco_hydro_2_N"/>
</dbReference>
<dbReference type="Gene3D" id="3.20.20.80">
    <property type="entry name" value="Glycosidases"/>
    <property type="match status" value="1"/>
</dbReference>
<name>A0A934S0I2_9BACT</name>
<dbReference type="InterPro" id="IPR017853">
    <property type="entry name" value="GH"/>
</dbReference>
<reference evidence="10" key="1">
    <citation type="submission" date="2021-01" db="EMBL/GenBank/DDBJ databases">
        <title>Modified the classification status of verrucomicrobia.</title>
        <authorList>
            <person name="Feng X."/>
        </authorList>
    </citation>
    <scope>NUCLEOTIDE SEQUENCE</scope>
    <source>
        <strain evidence="10">KCTC 13126</strain>
    </source>
</reference>
<dbReference type="InterPro" id="IPR013783">
    <property type="entry name" value="Ig-like_fold"/>
</dbReference>
<evidence type="ECO:0000256" key="7">
    <source>
        <dbReference type="RuleBase" id="RU361154"/>
    </source>
</evidence>
<dbReference type="InterPro" id="IPR050347">
    <property type="entry name" value="Bact_Beta-galactosidase"/>
</dbReference>
<dbReference type="AlphaFoldDB" id="A0A934S0I2"/>
<dbReference type="PRINTS" id="PR00132">
    <property type="entry name" value="GLHYDRLASE2"/>
</dbReference>
<proteinExistence type="inferred from homology"/>
<gene>
    <name evidence="10" type="ORF">JIN87_12285</name>
</gene>
<dbReference type="InterPro" id="IPR011013">
    <property type="entry name" value="Gal_mutarotase_sf_dom"/>
</dbReference>
<dbReference type="Pfam" id="PF16353">
    <property type="entry name" value="LacZ_4"/>
    <property type="match status" value="1"/>
</dbReference>
<keyword evidence="11" id="KW-1185">Reference proteome</keyword>
<dbReference type="GO" id="GO:0005990">
    <property type="term" value="P:lactose catabolic process"/>
    <property type="evidence" value="ECO:0007669"/>
    <property type="project" value="TreeGrafter"/>
</dbReference>
<dbReference type="InterPro" id="IPR032312">
    <property type="entry name" value="LacZ_4"/>
</dbReference>
<dbReference type="InterPro" id="IPR008979">
    <property type="entry name" value="Galactose-bd-like_sf"/>
</dbReference>
<dbReference type="RefSeq" id="WP_200355861.1">
    <property type="nucleotide sequence ID" value="NZ_JAENIL010000020.1"/>
</dbReference>
<evidence type="ECO:0000256" key="2">
    <source>
        <dbReference type="ARBA" id="ARBA00007401"/>
    </source>
</evidence>
<accession>A0A934S0I2</accession>
<evidence type="ECO:0000313" key="10">
    <source>
        <dbReference type="EMBL" id="MBK1877647.1"/>
    </source>
</evidence>
<dbReference type="GO" id="GO:0009341">
    <property type="term" value="C:beta-galactosidase complex"/>
    <property type="evidence" value="ECO:0007669"/>
    <property type="project" value="InterPro"/>
</dbReference>
<keyword evidence="4 7" id="KW-0378">Hydrolase</keyword>
<dbReference type="Pfam" id="PF02929">
    <property type="entry name" value="Bgal_small_N"/>
    <property type="match status" value="1"/>
</dbReference>
<dbReference type="GO" id="GO:0004565">
    <property type="term" value="F:beta-galactosidase activity"/>
    <property type="evidence" value="ECO:0007669"/>
    <property type="project" value="UniProtKB-EC"/>
</dbReference>
<dbReference type="Gene3D" id="2.60.120.260">
    <property type="entry name" value="Galactose-binding domain-like"/>
    <property type="match status" value="1"/>
</dbReference>
<feature type="domain" description="Beta galactosidase small chain/" evidence="9">
    <location>
        <begin position="785"/>
        <end position="1060"/>
    </location>
</feature>
<keyword evidence="8" id="KW-0732">Signal</keyword>
<dbReference type="Pfam" id="PF00703">
    <property type="entry name" value="Glyco_hydro_2"/>
    <property type="match status" value="1"/>
</dbReference>
<dbReference type="GO" id="GO:0030246">
    <property type="term" value="F:carbohydrate binding"/>
    <property type="evidence" value="ECO:0007669"/>
    <property type="project" value="InterPro"/>
</dbReference>
<dbReference type="Gene3D" id="2.60.40.10">
    <property type="entry name" value="Immunoglobulins"/>
    <property type="match status" value="2"/>
</dbReference>
<dbReference type="SUPFAM" id="SSF51445">
    <property type="entry name" value="(Trans)glycosidases"/>
    <property type="match status" value="1"/>
</dbReference>
<dbReference type="Pfam" id="PF02837">
    <property type="entry name" value="Glyco_hydro_2_N"/>
    <property type="match status" value="1"/>
</dbReference>
<evidence type="ECO:0000256" key="1">
    <source>
        <dbReference type="ARBA" id="ARBA00001412"/>
    </source>
</evidence>
<evidence type="ECO:0000259" key="9">
    <source>
        <dbReference type="SMART" id="SM01038"/>
    </source>
</evidence>
<evidence type="ECO:0000256" key="4">
    <source>
        <dbReference type="ARBA" id="ARBA00022801"/>
    </source>
</evidence>
<comment type="caution">
    <text evidence="10">The sequence shown here is derived from an EMBL/GenBank/DDBJ whole genome shotgun (WGS) entry which is preliminary data.</text>
</comment>
<dbReference type="InterPro" id="IPR006102">
    <property type="entry name" value="Ig-like_GH2"/>
</dbReference>
<dbReference type="SUPFAM" id="SSF74650">
    <property type="entry name" value="Galactose mutarotase-like"/>
    <property type="match status" value="1"/>
</dbReference>
<dbReference type="PROSITE" id="PS00719">
    <property type="entry name" value="GLYCOSYL_HYDROL_F2_1"/>
    <property type="match status" value="1"/>
</dbReference>
<evidence type="ECO:0000256" key="3">
    <source>
        <dbReference type="ARBA" id="ARBA00012756"/>
    </source>
</evidence>
<keyword evidence="5 7" id="KW-0326">Glycosidase</keyword>
<dbReference type="Pfam" id="PF02836">
    <property type="entry name" value="Glyco_hydro_2_C"/>
    <property type="match status" value="1"/>
</dbReference>
<dbReference type="InterPro" id="IPR006101">
    <property type="entry name" value="Glyco_hydro_2"/>
</dbReference>
<protein>
    <recommendedName>
        <fullName evidence="3 7">Beta-galactosidase</fullName>
        <ecNumber evidence="3 7">3.2.1.23</ecNumber>
    </recommendedName>
    <alternativeName>
        <fullName evidence="6 7">Lactase</fullName>
    </alternativeName>
</protein>
<evidence type="ECO:0000256" key="5">
    <source>
        <dbReference type="ARBA" id="ARBA00023295"/>
    </source>
</evidence>
<dbReference type="Gene3D" id="2.70.98.10">
    <property type="match status" value="1"/>
</dbReference>
<dbReference type="InterPro" id="IPR023230">
    <property type="entry name" value="Glyco_hydro_2_CS"/>
</dbReference>
<dbReference type="PANTHER" id="PTHR46323">
    <property type="entry name" value="BETA-GALACTOSIDASE"/>
    <property type="match status" value="1"/>
</dbReference>
<sequence length="1062" mass="119683">MRIPKPIALTICVAINLANATPDHENPRFTGSNTLPPVASFIAAPDRATALEIGPVSNQERAKSSFYKSLNGLWKYRYAANRSAHQPGFWETDFDDSHWTSIPVPSNVEMHGHGIPIYSNVPYPWTWHGVKPNPPHVPADDPNNTINSYRRTFTIPKNWDGRQIQLTFDGVNSFFTLWINGKEVGSSTDSRTAVTFDITDYLKPGENLLAVENIRWTAASYLEDQDFWRLSGIFRDVYLFSPPPLHVRDFFVKTDLGPNYQNATLEIELDLQNTSDSSTVAQLETTLLDATGVEVLSKSTDLKLAASENTRSQVSATLESVQLWNAETPNLYTLLLTLRDAQGRIQSVTPSKVGFRKFELKNGQCLLNGKPILFKGVNRHEHDPALGQVVTHERMIEDILLMKQYNVNTVRNSHYPTVPAWYALCDQYGLYVIDEANIEIHGMGANHQGPYEKENHPAHEPEWLDGIMDRTIRMVERSKNHPSVLFWSLGNETGYGPNFTESANWIRQSDPSRLVHSEQAGEGPETDVISKMYARPHQMIGWAQQENNDRPWIFCEYAHAMGNSVGNLWDYWTAIYDEPQLQGGCIWDWVDQTFSQSTTRTDQDRFYPVKNGEETFWAYGGDFGPIDVPSDNNFCANGLISADRQAKPSLEQLKSVYAYIHTKPIDIEKGVVEIKNWHDFIPLGDWLQTRWKLLKDGRSIQAGTLATPQIPAGQTEQISLPIDFSQISDDAEYVAEISFHLAADSPWADAGHEVSWDQFTLSVPSAPQKGLPAPKLEYTHGISFIVFKGQDFVARFNTSNGALTSLEKSGEERLAAPLLPEFWRAETDNDRGRGMSSFSPSGQGEWRRAAETAQRESLEVKRLNTSTARLTLVQTLPTVDCHLRTHYTITGDGSIQVEMTIEAGTKKLPPLPRFGLRTRIHESYSQIQWYGLGPHETYIDRKDAKLGIYQSAASEQFEYNYVRPGECGHHTDTRWLTLTNPVGNGVRITGSNTFGFNALPHTTQDLEEARHTHELPKRDFIEVHIDGQHQGVGGNDSWGAWPLEHYLIPAEKQTAVFTIQAI</sequence>
<dbReference type="InterPro" id="IPR036156">
    <property type="entry name" value="Beta-gal/glucu_dom_sf"/>
</dbReference>
<dbReference type="InterPro" id="IPR014718">
    <property type="entry name" value="GH-type_carb-bd"/>
</dbReference>
<dbReference type="SMART" id="SM01038">
    <property type="entry name" value="Bgal_small_N"/>
    <property type="match status" value="1"/>
</dbReference>
<dbReference type="EC" id="3.2.1.23" evidence="3 7"/>
<evidence type="ECO:0000256" key="6">
    <source>
        <dbReference type="ARBA" id="ARBA00032230"/>
    </source>
</evidence>
<dbReference type="PANTHER" id="PTHR46323:SF2">
    <property type="entry name" value="BETA-GALACTOSIDASE"/>
    <property type="match status" value="1"/>
</dbReference>
<feature type="signal peptide" evidence="8">
    <location>
        <begin position="1"/>
        <end position="20"/>
    </location>
</feature>